<organism evidence="8 9">
    <name type="scientific">Frigoriglobus tundricola</name>
    <dbReference type="NCBI Taxonomy" id="2774151"/>
    <lineage>
        <taxon>Bacteria</taxon>
        <taxon>Pseudomonadati</taxon>
        <taxon>Planctomycetota</taxon>
        <taxon>Planctomycetia</taxon>
        <taxon>Gemmatales</taxon>
        <taxon>Gemmataceae</taxon>
        <taxon>Frigoriglobus</taxon>
    </lineage>
</organism>
<dbReference type="InterPro" id="IPR006300">
    <property type="entry name" value="FlgB"/>
</dbReference>
<evidence type="ECO:0000313" key="8">
    <source>
        <dbReference type="EMBL" id="QJW94415.1"/>
    </source>
</evidence>
<dbReference type="Pfam" id="PF00460">
    <property type="entry name" value="Flg_bb_rod"/>
    <property type="match status" value="1"/>
</dbReference>
<evidence type="ECO:0000256" key="2">
    <source>
        <dbReference type="ARBA" id="ARBA00009677"/>
    </source>
</evidence>
<dbReference type="Proteomes" id="UP000503447">
    <property type="component" value="Chromosome"/>
</dbReference>
<sequence>MPDTFDMETRDSRLHILQQVMDAAALRHRVIAQNVANVNTPGYRRQEVVFEAEMARALAGTGGPAAVNVKPYVVVADGPERVDGNTVDLNREMNDLNKNFLLYEAAAQIITSRVTSLKAAIAGH</sequence>
<comment type="function">
    <text evidence="5 6">Structural component of flagellum, the bacterial motility apparatus. Part of the rod structure of flagellar basal body.</text>
</comment>
<proteinExistence type="inferred from homology"/>
<keyword evidence="8" id="KW-0966">Cell projection</keyword>
<dbReference type="PANTHER" id="PTHR30435">
    <property type="entry name" value="FLAGELLAR PROTEIN"/>
    <property type="match status" value="1"/>
</dbReference>
<comment type="subcellular location">
    <subcellularLocation>
        <location evidence="1 6">Bacterial flagellum basal body</location>
    </subcellularLocation>
</comment>
<name>A0A6M5YKD6_9BACT</name>
<dbReference type="PANTHER" id="PTHR30435:SF12">
    <property type="entry name" value="FLAGELLAR BASAL BODY ROD PROTEIN FLGB"/>
    <property type="match status" value="1"/>
</dbReference>
<keyword evidence="8" id="KW-0969">Cilium</keyword>
<keyword evidence="9" id="KW-1185">Reference proteome</keyword>
<dbReference type="AlphaFoldDB" id="A0A6M5YKD6"/>
<dbReference type="InterPro" id="IPR001444">
    <property type="entry name" value="Flag_bb_rod_N"/>
</dbReference>
<dbReference type="GO" id="GO:0030694">
    <property type="term" value="C:bacterial-type flagellum basal body, rod"/>
    <property type="evidence" value="ECO:0007669"/>
    <property type="project" value="InterPro"/>
</dbReference>
<protein>
    <recommendedName>
        <fullName evidence="3 6">Flagellar basal body rod protein FlgB</fullName>
    </recommendedName>
</protein>
<evidence type="ECO:0000256" key="1">
    <source>
        <dbReference type="ARBA" id="ARBA00004117"/>
    </source>
</evidence>
<evidence type="ECO:0000256" key="5">
    <source>
        <dbReference type="ARBA" id="ARBA00024934"/>
    </source>
</evidence>
<evidence type="ECO:0000256" key="4">
    <source>
        <dbReference type="ARBA" id="ARBA00023143"/>
    </source>
</evidence>
<evidence type="ECO:0000256" key="6">
    <source>
        <dbReference type="PIRNR" id="PIRNR002889"/>
    </source>
</evidence>
<accession>A0A6M5YKD6</accession>
<feature type="domain" description="Flagellar basal body rod protein N-terminal" evidence="7">
    <location>
        <begin position="22"/>
        <end position="44"/>
    </location>
</feature>
<keyword evidence="8" id="KW-0282">Flagellum</keyword>
<evidence type="ECO:0000259" key="7">
    <source>
        <dbReference type="Pfam" id="PF00460"/>
    </source>
</evidence>
<evidence type="ECO:0000256" key="3">
    <source>
        <dbReference type="ARBA" id="ARBA00014376"/>
    </source>
</evidence>
<dbReference type="PIRSF" id="PIRSF002889">
    <property type="entry name" value="Rod_FlgB"/>
    <property type="match status" value="1"/>
</dbReference>
<reference evidence="9" key="1">
    <citation type="submission" date="2020-05" db="EMBL/GenBank/DDBJ databases">
        <title>Frigoriglobus tundricola gen. nov., sp. nov., a psychrotolerant cellulolytic planctomycete of the family Gemmataceae with two divergent copies of 16S rRNA gene.</title>
        <authorList>
            <person name="Kulichevskaya I.S."/>
            <person name="Ivanova A.A."/>
            <person name="Naumoff D.G."/>
            <person name="Beletsky A.V."/>
            <person name="Rijpstra W.I.C."/>
            <person name="Sinninghe Damste J.S."/>
            <person name="Mardanov A.V."/>
            <person name="Ravin N.V."/>
            <person name="Dedysh S.N."/>
        </authorList>
    </citation>
    <scope>NUCLEOTIDE SEQUENCE [LARGE SCALE GENOMIC DNA]</scope>
    <source>
        <strain evidence="9">PL17</strain>
    </source>
</reference>
<dbReference type="GO" id="GO:0071978">
    <property type="term" value="P:bacterial-type flagellum-dependent swarming motility"/>
    <property type="evidence" value="ECO:0007669"/>
    <property type="project" value="TreeGrafter"/>
</dbReference>
<evidence type="ECO:0000313" key="9">
    <source>
        <dbReference type="Proteomes" id="UP000503447"/>
    </source>
</evidence>
<comment type="subunit">
    <text evidence="6">The basal body constitutes a major portion of the flagellar organelle and consists of a number of rings mounted on a central rod.</text>
</comment>
<dbReference type="EMBL" id="CP053452">
    <property type="protein sequence ID" value="QJW94415.1"/>
    <property type="molecule type" value="Genomic_DNA"/>
</dbReference>
<keyword evidence="4 6" id="KW-0975">Bacterial flagellum</keyword>
<gene>
    <name evidence="8" type="ORF">FTUN_1935</name>
</gene>
<comment type="similarity">
    <text evidence="2 6">Belongs to the flagella basal body rod proteins family.</text>
</comment>
<dbReference type="KEGG" id="ftj:FTUN_1935"/>